<dbReference type="AlphaFoldDB" id="A0AA39KFM1"/>
<sequence>MSQCGHLPCPEAQFSGTADQSARAEFAGFPRTMEGVLQIAPEDTAQPVTAAAEICISSPEVNKADAEDEDLNYDSYYNEVTASHLRCPTYLLGRVTLAGAVLLSDGVATYHDLEGNQGGHVLALSNICQDVKQGMEHQRAGLQMHSHQEYVSVLEILVRHNIWPSVDGVRWYMQPINIDSLPLCLVHGDDLVFSLRQCIVIHTIVSAEWGTFADLSLPTILPPPATVLTNSPTLFYMSQFLRAFSNEPGPFYAAHYALSPAVLPVALQLSTWHHSAFAAIVL</sequence>
<evidence type="ECO:0000313" key="2">
    <source>
        <dbReference type="Proteomes" id="UP001175227"/>
    </source>
</evidence>
<protein>
    <submittedName>
        <fullName evidence="1">Uncharacterized protein</fullName>
    </submittedName>
</protein>
<evidence type="ECO:0000313" key="1">
    <source>
        <dbReference type="EMBL" id="KAK0460296.1"/>
    </source>
</evidence>
<organism evidence="1 2">
    <name type="scientific">Armillaria novae-zelandiae</name>
    <dbReference type="NCBI Taxonomy" id="153914"/>
    <lineage>
        <taxon>Eukaryota</taxon>
        <taxon>Fungi</taxon>
        <taxon>Dikarya</taxon>
        <taxon>Basidiomycota</taxon>
        <taxon>Agaricomycotina</taxon>
        <taxon>Agaricomycetes</taxon>
        <taxon>Agaricomycetidae</taxon>
        <taxon>Agaricales</taxon>
        <taxon>Marasmiineae</taxon>
        <taxon>Physalacriaceae</taxon>
        <taxon>Armillaria</taxon>
    </lineage>
</organism>
<accession>A0AA39KFM1</accession>
<dbReference type="Proteomes" id="UP001175227">
    <property type="component" value="Unassembled WGS sequence"/>
</dbReference>
<reference evidence="1" key="1">
    <citation type="submission" date="2023-06" db="EMBL/GenBank/DDBJ databases">
        <authorList>
            <consortium name="Lawrence Berkeley National Laboratory"/>
            <person name="Ahrendt S."/>
            <person name="Sahu N."/>
            <person name="Indic B."/>
            <person name="Wong-Bajracharya J."/>
            <person name="Merenyi Z."/>
            <person name="Ke H.-M."/>
            <person name="Monk M."/>
            <person name="Kocsube S."/>
            <person name="Drula E."/>
            <person name="Lipzen A."/>
            <person name="Balint B."/>
            <person name="Henrissat B."/>
            <person name="Andreopoulos B."/>
            <person name="Martin F.M."/>
            <person name="Harder C.B."/>
            <person name="Rigling D."/>
            <person name="Ford K.L."/>
            <person name="Foster G.D."/>
            <person name="Pangilinan J."/>
            <person name="Papanicolaou A."/>
            <person name="Barry K."/>
            <person name="LaButti K."/>
            <person name="Viragh M."/>
            <person name="Koriabine M."/>
            <person name="Yan M."/>
            <person name="Riley R."/>
            <person name="Champramary S."/>
            <person name="Plett K.L."/>
            <person name="Tsai I.J."/>
            <person name="Slot J."/>
            <person name="Sipos G."/>
            <person name="Plett J."/>
            <person name="Nagy L.G."/>
            <person name="Grigoriev I.V."/>
        </authorList>
    </citation>
    <scope>NUCLEOTIDE SEQUENCE</scope>
    <source>
        <strain evidence="1">ICMP 16352</strain>
    </source>
</reference>
<proteinExistence type="predicted"/>
<gene>
    <name evidence="1" type="ORF">IW261DRAFT_1429261</name>
</gene>
<keyword evidence="2" id="KW-1185">Reference proteome</keyword>
<comment type="caution">
    <text evidence="1">The sequence shown here is derived from an EMBL/GenBank/DDBJ whole genome shotgun (WGS) entry which is preliminary data.</text>
</comment>
<dbReference type="EMBL" id="JAUEPR010000193">
    <property type="protein sequence ID" value="KAK0460296.1"/>
    <property type="molecule type" value="Genomic_DNA"/>
</dbReference>
<name>A0AA39KFM1_9AGAR</name>